<feature type="compositionally biased region" description="Basic and acidic residues" evidence="1">
    <location>
        <begin position="423"/>
        <end position="437"/>
    </location>
</feature>
<feature type="region of interest" description="Disordered" evidence="1">
    <location>
        <begin position="564"/>
        <end position="622"/>
    </location>
</feature>
<evidence type="ECO:0000259" key="2">
    <source>
        <dbReference type="Pfam" id="PF15236"/>
    </source>
</evidence>
<keyword evidence="4" id="KW-1185">Reference proteome</keyword>
<dbReference type="InterPro" id="IPR040467">
    <property type="entry name" value="CCDC66_dom"/>
</dbReference>
<dbReference type="PANTHER" id="PTHR22736:SF2">
    <property type="entry name" value="COILED-COIL DOMAIN-CONTAINING PROTEIN 66"/>
    <property type="match status" value="1"/>
</dbReference>
<dbReference type="AlphaFoldDB" id="A0AAV6ZEM6"/>
<evidence type="ECO:0000313" key="3">
    <source>
        <dbReference type="EMBL" id="KAG8544971.1"/>
    </source>
</evidence>
<accession>A0AAV6ZEM6</accession>
<gene>
    <name evidence="3" type="ORF">GDO81_021534</name>
</gene>
<feature type="region of interest" description="Disordered" evidence="1">
    <location>
        <begin position="54"/>
        <end position="77"/>
    </location>
</feature>
<reference evidence="3" key="1">
    <citation type="thesis" date="2020" institute="ProQuest LLC" country="789 East Eisenhower Parkway, Ann Arbor, MI, USA">
        <title>Comparative Genomics and Chromosome Evolution.</title>
        <authorList>
            <person name="Mudd A.B."/>
        </authorList>
    </citation>
    <scope>NUCLEOTIDE SEQUENCE</scope>
    <source>
        <strain evidence="3">237g6f4</strain>
        <tissue evidence="3">Blood</tissue>
    </source>
</reference>
<dbReference type="GO" id="GO:0060271">
    <property type="term" value="P:cilium assembly"/>
    <property type="evidence" value="ECO:0007669"/>
    <property type="project" value="TreeGrafter"/>
</dbReference>
<feature type="region of interest" description="Disordered" evidence="1">
    <location>
        <begin position="490"/>
        <end position="533"/>
    </location>
</feature>
<feature type="region of interest" description="Disordered" evidence="1">
    <location>
        <begin position="147"/>
        <end position="187"/>
    </location>
</feature>
<evidence type="ECO:0000256" key="1">
    <source>
        <dbReference type="SAM" id="MobiDB-lite"/>
    </source>
</evidence>
<dbReference type="GO" id="GO:0005874">
    <property type="term" value="C:microtubule"/>
    <property type="evidence" value="ECO:0007669"/>
    <property type="project" value="TreeGrafter"/>
</dbReference>
<dbReference type="Proteomes" id="UP000824782">
    <property type="component" value="Unassembled WGS sequence"/>
</dbReference>
<feature type="compositionally biased region" description="Polar residues" evidence="1">
    <location>
        <begin position="901"/>
        <end position="913"/>
    </location>
</feature>
<evidence type="ECO:0000313" key="4">
    <source>
        <dbReference type="Proteomes" id="UP000824782"/>
    </source>
</evidence>
<feature type="compositionally biased region" description="Basic and acidic residues" evidence="1">
    <location>
        <begin position="250"/>
        <end position="259"/>
    </location>
</feature>
<feature type="region of interest" description="Disordered" evidence="1">
    <location>
        <begin position="885"/>
        <end position="930"/>
    </location>
</feature>
<dbReference type="Pfam" id="PF15236">
    <property type="entry name" value="CCDC66"/>
    <property type="match status" value="1"/>
</dbReference>
<feature type="compositionally biased region" description="Basic and acidic residues" evidence="1">
    <location>
        <begin position="643"/>
        <end position="666"/>
    </location>
</feature>
<feature type="compositionally biased region" description="Basic and acidic residues" evidence="1">
    <location>
        <begin position="694"/>
        <end position="711"/>
    </location>
</feature>
<comment type="caution">
    <text evidence="3">The sequence shown here is derived from an EMBL/GenBank/DDBJ whole genome shotgun (WGS) entry which is preliminary data.</text>
</comment>
<name>A0AAV6ZEM6_ENGPU</name>
<feature type="compositionally biased region" description="Polar residues" evidence="1">
    <location>
        <begin position="295"/>
        <end position="312"/>
    </location>
</feature>
<feature type="region of interest" description="Disordered" evidence="1">
    <location>
        <begin position="406"/>
        <end position="437"/>
    </location>
</feature>
<organism evidence="3 4">
    <name type="scientific">Engystomops pustulosus</name>
    <name type="common">Tungara frog</name>
    <name type="synonym">Physalaemus pustulosus</name>
    <dbReference type="NCBI Taxonomy" id="76066"/>
    <lineage>
        <taxon>Eukaryota</taxon>
        <taxon>Metazoa</taxon>
        <taxon>Chordata</taxon>
        <taxon>Craniata</taxon>
        <taxon>Vertebrata</taxon>
        <taxon>Euteleostomi</taxon>
        <taxon>Amphibia</taxon>
        <taxon>Batrachia</taxon>
        <taxon>Anura</taxon>
        <taxon>Neobatrachia</taxon>
        <taxon>Hyloidea</taxon>
        <taxon>Leptodactylidae</taxon>
        <taxon>Leiuperinae</taxon>
        <taxon>Engystomops</taxon>
    </lineage>
</organism>
<feature type="domain" description="CCDC66" evidence="2">
    <location>
        <begin position="432"/>
        <end position="569"/>
    </location>
</feature>
<dbReference type="EMBL" id="WNYA01001859">
    <property type="protein sequence ID" value="KAG8544971.1"/>
    <property type="molecule type" value="Genomic_DNA"/>
</dbReference>
<feature type="region of interest" description="Disordered" evidence="1">
    <location>
        <begin position="643"/>
        <end position="738"/>
    </location>
</feature>
<dbReference type="InterPro" id="IPR039183">
    <property type="entry name" value="CCD66"/>
</dbReference>
<feature type="region of interest" description="Disordered" evidence="1">
    <location>
        <begin position="753"/>
        <end position="833"/>
    </location>
</feature>
<feature type="compositionally biased region" description="Polar residues" evidence="1">
    <location>
        <begin position="147"/>
        <end position="159"/>
    </location>
</feature>
<feature type="compositionally biased region" description="Basic and acidic residues" evidence="1">
    <location>
        <begin position="768"/>
        <end position="816"/>
    </location>
</feature>
<proteinExistence type="predicted"/>
<protein>
    <recommendedName>
        <fullName evidence="2">CCDC66 domain-containing protein</fullName>
    </recommendedName>
</protein>
<feature type="region of interest" description="Disordered" evidence="1">
    <location>
        <begin position="89"/>
        <end position="125"/>
    </location>
</feature>
<dbReference type="PANTHER" id="PTHR22736">
    <property type="entry name" value="COILED-COIL DOMAIN-CONTAINING PROTEIN 66"/>
    <property type="match status" value="1"/>
</dbReference>
<sequence>MLETQILNGKPKLILAPYGVQEKTVKQVGNKGRAHKATLKGKTPAQALQVVQNGNAKAEQPAVKGRSAVGGAPAAKPPANVLKELENKHHDQNVQQTRPDAGRGKPLPKKISNVPKQRQQKPPISAEELRESLVCLTQEQFQQILRTINHSNNPETTDQTPDRDEENGETKEENITENPSPEAGSRLAETNDLHNADHNNDVQTISLFSALGERERDKSLQEAKKAQWRRELDEQVALKKKLKEAEKDGINLRTRDPYGRDSSISERTVSSELPKNTPLNDYSTPEQEDPLMKLSSGTETNESSPYGRASSFSSPELPAAIRSAFVLGEAAPLDHPFSAVKRQQQKKWLEELNKQREEAALRKIEEKQKFQESSQQDHWAMHFDSFKKQNPVSQNTVTLQHFENLQATPDPAGGTPSPSASHRHQEPIETLKSTEEEHFQNQKAGFLRTMTSLLDPVQIEERDRKRLKQLEHQKAIAAQVEEKRRRKQLEEEQRQREEQEEERRLAREREQMRQQYEEDSYKQKHKEEVLDQKTRELYHSMQRAQEEAQRLKQEQRMRHLLQKGHDISNLQKNTAGDTAHSESSRAVSRTAEAPSDNPQNSVMRQSTLPVTSPRKDTAVQTDDLNLVLKPDPVLHYKEMAWRHERSTSPDIPIEFKDQPRKVETQTKKVHIHRDRNESSKENTNTYNDVYDQFARTEKQSKEPGRKPDWNKNRPPKKYIPASERYPRGLQKQREESKVRRQMELLHLVEKNSANNLHLRKGNSPEKSPVPREETKIPPHQEDVRTTQEAKKQEDKVQRVESSFKSDDTLPCRHRPDSPPVPAVKNRLHQAQKRSTVTPAPLVYNGNPVSIPRHVTPDLERLESDRPPSSHFVPYVRTKEIYYLDPNAPMSRPSTHEPQHHPTGSDQDSRQIFSSDHAKDPLLNPNVVRNKDRQQAILRGLSELRKGLLQKQRELETGLMPDV</sequence>
<dbReference type="GO" id="GO:0005929">
    <property type="term" value="C:cilium"/>
    <property type="evidence" value="ECO:0007669"/>
    <property type="project" value="TreeGrafter"/>
</dbReference>
<feature type="compositionally biased region" description="Polar residues" evidence="1">
    <location>
        <begin position="265"/>
        <end position="285"/>
    </location>
</feature>
<feature type="region of interest" description="Disordered" evidence="1">
    <location>
        <begin position="250"/>
        <end position="312"/>
    </location>
</feature>
<feature type="compositionally biased region" description="Polar residues" evidence="1">
    <location>
        <begin position="596"/>
        <end position="610"/>
    </location>
</feature>
<dbReference type="GO" id="GO:0008017">
    <property type="term" value="F:microtubule binding"/>
    <property type="evidence" value="ECO:0007669"/>
    <property type="project" value="TreeGrafter"/>
</dbReference>